<evidence type="ECO:0000313" key="3">
    <source>
        <dbReference type="Proteomes" id="UP000660708"/>
    </source>
</evidence>
<organism evidence="2 3">
    <name type="scientific">Pseudoalteromonas peptidolytica F12-50-A1</name>
    <dbReference type="NCBI Taxonomy" id="1315280"/>
    <lineage>
        <taxon>Bacteria</taxon>
        <taxon>Pseudomonadati</taxon>
        <taxon>Pseudomonadota</taxon>
        <taxon>Gammaproteobacteria</taxon>
        <taxon>Alteromonadales</taxon>
        <taxon>Pseudoalteromonadaceae</taxon>
        <taxon>Pseudoalteromonas</taxon>
    </lineage>
</organism>
<dbReference type="InterPro" id="IPR002048">
    <property type="entry name" value="EF_hand_dom"/>
</dbReference>
<accession>A0A8I0N066</accession>
<dbReference type="AlphaFoldDB" id="A0A8I0N066"/>
<dbReference type="SUPFAM" id="SSF47473">
    <property type="entry name" value="EF-hand"/>
    <property type="match status" value="1"/>
</dbReference>
<evidence type="ECO:0000313" key="2">
    <source>
        <dbReference type="EMBL" id="MBE0348508.1"/>
    </source>
</evidence>
<protein>
    <recommendedName>
        <fullName evidence="1">EF-hand domain-containing protein</fullName>
    </recommendedName>
</protein>
<name>A0A8I0N066_9GAMM</name>
<dbReference type="Proteomes" id="UP000660708">
    <property type="component" value="Unassembled WGS sequence"/>
</dbReference>
<keyword evidence="3" id="KW-1185">Reference proteome</keyword>
<sequence length="205" mass="22523">MNNSIRNIAISAAVLTTLTLSVQVEARKSDRNHKKAPEIVFSKLDLDQSGTLILDELQGNEQTKAEKKLARADLDGNASIDLTEYLAKQRHSHDLSTYATEIVQCVQALKDADEASLIVVPSSDKFASPEEKFAQLDSDDSGAISVDEIVQALATRQEIRFAEMDSDNSNDVTLEEFIQNGERKQATRAAVKECIDSLVDVTEVI</sequence>
<dbReference type="Pfam" id="PF13202">
    <property type="entry name" value="EF-hand_5"/>
    <property type="match status" value="1"/>
</dbReference>
<evidence type="ECO:0000259" key="1">
    <source>
        <dbReference type="PROSITE" id="PS50222"/>
    </source>
</evidence>
<feature type="domain" description="EF-hand" evidence="1">
    <location>
        <begin position="124"/>
        <end position="159"/>
    </location>
</feature>
<dbReference type="EMBL" id="AQHF01000034">
    <property type="protein sequence ID" value="MBE0348508.1"/>
    <property type="molecule type" value="Genomic_DNA"/>
</dbReference>
<dbReference type="Gene3D" id="1.10.238.10">
    <property type="entry name" value="EF-hand"/>
    <property type="match status" value="1"/>
</dbReference>
<dbReference type="RefSeq" id="WP_147391504.1">
    <property type="nucleotide sequence ID" value="NZ_AQHF01000034.1"/>
</dbReference>
<dbReference type="PROSITE" id="PS00018">
    <property type="entry name" value="EF_HAND_1"/>
    <property type="match status" value="2"/>
</dbReference>
<dbReference type="PROSITE" id="PS50222">
    <property type="entry name" value="EF_HAND_2"/>
    <property type="match status" value="1"/>
</dbReference>
<dbReference type="GO" id="GO:0005509">
    <property type="term" value="F:calcium ion binding"/>
    <property type="evidence" value="ECO:0007669"/>
    <property type="project" value="InterPro"/>
</dbReference>
<proteinExistence type="predicted"/>
<reference evidence="2 3" key="1">
    <citation type="submission" date="2015-06" db="EMBL/GenBank/DDBJ databases">
        <title>Genome sequence of Pseudoalteromonas peptidolytica.</title>
        <authorList>
            <person name="Xie B.-B."/>
            <person name="Rong J.-C."/>
            <person name="Qin Q.-L."/>
            <person name="Zhang Y.-Z."/>
        </authorList>
    </citation>
    <scope>NUCLEOTIDE SEQUENCE [LARGE SCALE GENOMIC DNA]</scope>
    <source>
        <strain evidence="2 3">F12-50-A1</strain>
    </source>
</reference>
<dbReference type="InterPro" id="IPR018247">
    <property type="entry name" value="EF_Hand_1_Ca_BS"/>
</dbReference>
<gene>
    <name evidence="2" type="ORF">PPEP_b0267</name>
</gene>
<comment type="caution">
    <text evidence="2">The sequence shown here is derived from an EMBL/GenBank/DDBJ whole genome shotgun (WGS) entry which is preliminary data.</text>
</comment>
<dbReference type="InterPro" id="IPR011992">
    <property type="entry name" value="EF-hand-dom_pair"/>
</dbReference>